<gene>
    <name evidence="2" type="primary">PLC5</name>
    <name evidence="2" type="ORF">CR513_13808</name>
</gene>
<reference evidence="2" key="1">
    <citation type="submission" date="2018-05" db="EMBL/GenBank/DDBJ databases">
        <title>Draft genome of Mucuna pruriens seed.</title>
        <authorList>
            <person name="Nnadi N.E."/>
            <person name="Vos R."/>
            <person name="Hasami M.H."/>
            <person name="Devisetty U.K."/>
            <person name="Aguiy J.C."/>
        </authorList>
    </citation>
    <scope>NUCLEOTIDE SEQUENCE [LARGE SCALE GENOMIC DNA]</scope>
    <source>
        <strain evidence="2">JCA_2017</strain>
    </source>
</reference>
<evidence type="ECO:0000313" key="3">
    <source>
        <dbReference type="Proteomes" id="UP000257109"/>
    </source>
</evidence>
<comment type="caution">
    <text evidence="2">The sequence shown here is derived from an EMBL/GenBank/DDBJ whole genome shotgun (WGS) entry which is preliminary data.</text>
</comment>
<dbReference type="STRING" id="157652.A0A371HIS8"/>
<dbReference type="AlphaFoldDB" id="A0A371HIS8"/>
<dbReference type="Gene3D" id="1.10.238.10">
    <property type="entry name" value="EF-hand"/>
    <property type="match status" value="1"/>
</dbReference>
<dbReference type="FunFam" id="1.10.238.10:FF:000254">
    <property type="entry name" value="Phosphoinositide phospholipase C"/>
    <property type="match status" value="1"/>
</dbReference>
<organism evidence="2 3">
    <name type="scientific">Mucuna pruriens</name>
    <name type="common">Velvet bean</name>
    <name type="synonym">Dolichos pruriens</name>
    <dbReference type="NCBI Taxonomy" id="157652"/>
    <lineage>
        <taxon>Eukaryota</taxon>
        <taxon>Viridiplantae</taxon>
        <taxon>Streptophyta</taxon>
        <taxon>Embryophyta</taxon>
        <taxon>Tracheophyta</taxon>
        <taxon>Spermatophyta</taxon>
        <taxon>Magnoliopsida</taxon>
        <taxon>eudicotyledons</taxon>
        <taxon>Gunneridae</taxon>
        <taxon>Pentapetalae</taxon>
        <taxon>rosids</taxon>
        <taxon>fabids</taxon>
        <taxon>Fabales</taxon>
        <taxon>Fabaceae</taxon>
        <taxon>Papilionoideae</taxon>
        <taxon>50 kb inversion clade</taxon>
        <taxon>NPAAA clade</taxon>
        <taxon>indigoferoid/millettioid clade</taxon>
        <taxon>Phaseoleae</taxon>
        <taxon>Mucuna</taxon>
    </lineage>
</organism>
<evidence type="ECO:0000259" key="1">
    <source>
        <dbReference type="Pfam" id="PF09279"/>
    </source>
</evidence>
<dbReference type="EMBL" id="QJKJ01002476">
    <property type="protein sequence ID" value="RDY02701.1"/>
    <property type="molecule type" value="Genomic_DNA"/>
</dbReference>
<feature type="non-terminal residue" evidence="2">
    <location>
        <position position="1"/>
    </location>
</feature>
<evidence type="ECO:0000313" key="2">
    <source>
        <dbReference type="EMBL" id="RDY02701.1"/>
    </source>
</evidence>
<proteinExistence type="predicted"/>
<dbReference type="InterPro" id="IPR011992">
    <property type="entry name" value="EF-hand-dom_pair"/>
</dbReference>
<keyword evidence="3" id="KW-1185">Reference proteome</keyword>
<dbReference type="Pfam" id="PF09279">
    <property type="entry name" value="EF-hand_like"/>
    <property type="match status" value="1"/>
</dbReference>
<dbReference type="InterPro" id="IPR015359">
    <property type="entry name" value="PLC_EF-hand-like"/>
</dbReference>
<dbReference type="SUPFAM" id="SSF47473">
    <property type="entry name" value="EF-hand"/>
    <property type="match status" value="1"/>
</dbReference>
<sequence length="110" mass="12544">MATHNYKIFSCFNRKFTITEPGPPSDVEKAFSDFTAGASSMTADHLLRFLVEHQGEVDCTASDSQRILQQSPKEDQESGFNLHDFFRFLLHDDFNSPFKSQDLVKFAVFS</sequence>
<name>A0A371HIS8_MUCPR</name>
<feature type="domain" description="Phosphoinositide-specific phospholipase C EF-hand-like" evidence="1">
    <location>
        <begin position="25"/>
        <end position="74"/>
    </location>
</feature>
<dbReference type="Proteomes" id="UP000257109">
    <property type="component" value="Unassembled WGS sequence"/>
</dbReference>
<accession>A0A371HIS8</accession>
<protein>
    <submittedName>
        <fullName evidence="2">Phosphoinositide phospholipase C 5</fullName>
    </submittedName>
</protein>